<dbReference type="InterPro" id="IPR029018">
    <property type="entry name" value="Hex-like_dom2"/>
</dbReference>
<dbReference type="SUPFAM" id="SSF55545">
    <property type="entry name" value="beta-N-acetylhexosaminidase-like domain"/>
    <property type="match status" value="1"/>
</dbReference>
<dbReference type="Pfam" id="PF02838">
    <property type="entry name" value="Glyco_hydro_20b"/>
    <property type="match status" value="1"/>
</dbReference>
<dbReference type="Pfam" id="PF22633">
    <property type="entry name" value="F5_F8_type_C_2"/>
    <property type="match status" value="1"/>
</dbReference>
<evidence type="ECO:0000256" key="2">
    <source>
        <dbReference type="ARBA" id="ARBA00022801"/>
    </source>
</evidence>
<keyword evidence="6" id="KW-0812">Transmembrane</keyword>
<comment type="caution">
    <text evidence="8">The sequence shown here is derived from an EMBL/GenBank/DDBJ whole genome shotgun (WGS) entry which is preliminary data.</text>
</comment>
<organism evidence="8 9">
    <name type="scientific">Candidatus Mediterraneibacter tabaqchaliae</name>
    <dbReference type="NCBI Taxonomy" id="2838689"/>
    <lineage>
        <taxon>Bacteria</taxon>
        <taxon>Bacillati</taxon>
        <taxon>Bacillota</taxon>
        <taxon>Clostridia</taxon>
        <taxon>Lachnospirales</taxon>
        <taxon>Lachnospiraceae</taxon>
        <taxon>Mediterraneibacter</taxon>
    </lineage>
</organism>
<dbReference type="InterPro" id="IPR013320">
    <property type="entry name" value="ConA-like_dom_sf"/>
</dbReference>
<dbReference type="GO" id="GO:0005975">
    <property type="term" value="P:carbohydrate metabolic process"/>
    <property type="evidence" value="ECO:0007669"/>
    <property type="project" value="InterPro"/>
</dbReference>
<accession>A0A9D2U144</accession>
<dbReference type="Proteomes" id="UP000823897">
    <property type="component" value="Unassembled WGS sequence"/>
</dbReference>
<dbReference type="Pfam" id="PF00754">
    <property type="entry name" value="F5_F8_type_C"/>
    <property type="match status" value="2"/>
</dbReference>
<dbReference type="CDD" id="cd06564">
    <property type="entry name" value="GH20_DspB_LnbB-like"/>
    <property type="match status" value="1"/>
</dbReference>
<feature type="active site" description="Proton donor" evidence="4">
    <location>
        <position position="740"/>
    </location>
</feature>
<dbReference type="PROSITE" id="PS50022">
    <property type="entry name" value="FA58C_3"/>
    <property type="match status" value="3"/>
</dbReference>
<dbReference type="InterPro" id="IPR025705">
    <property type="entry name" value="Beta_hexosaminidase_sua/sub"/>
</dbReference>
<dbReference type="Gene3D" id="1.20.1270.90">
    <property type="entry name" value="AF1782-like"/>
    <property type="match status" value="3"/>
</dbReference>
<feature type="domain" description="F5/8 type C" evidence="7">
    <location>
        <begin position="173"/>
        <end position="322"/>
    </location>
</feature>
<dbReference type="InterPro" id="IPR008979">
    <property type="entry name" value="Galactose-bd-like_sf"/>
</dbReference>
<dbReference type="PRINTS" id="PR00738">
    <property type="entry name" value="GLHYDRLASE20"/>
</dbReference>
<dbReference type="PANTHER" id="PTHR43678:SF1">
    <property type="entry name" value="BETA-N-ACETYLHEXOSAMINIDASE"/>
    <property type="match status" value="1"/>
</dbReference>
<evidence type="ECO:0000256" key="6">
    <source>
        <dbReference type="SAM" id="Phobius"/>
    </source>
</evidence>
<dbReference type="EMBL" id="DWUV01000115">
    <property type="protein sequence ID" value="HJD34106.1"/>
    <property type="molecule type" value="Genomic_DNA"/>
</dbReference>
<dbReference type="InterPro" id="IPR015883">
    <property type="entry name" value="Glyco_hydro_20_cat"/>
</dbReference>
<keyword evidence="2" id="KW-0378">Hydrolase</keyword>
<feature type="domain" description="F5/8 type C" evidence="7">
    <location>
        <begin position="1226"/>
        <end position="1375"/>
    </location>
</feature>
<evidence type="ECO:0000256" key="1">
    <source>
        <dbReference type="ARBA" id="ARBA00006285"/>
    </source>
</evidence>
<dbReference type="Pfam" id="PF00728">
    <property type="entry name" value="Glyco_hydro_20"/>
    <property type="match status" value="1"/>
</dbReference>
<proteinExistence type="inferred from homology"/>
<evidence type="ECO:0000256" key="4">
    <source>
        <dbReference type="PIRSR" id="PIRSR625705-1"/>
    </source>
</evidence>
<feature type="region of interest" description="Disordered" evidence="5">
    <location>
        <begin position="1671"/>
        <end position="1724"/>
    </location>
</feature>
<dbReference type="InterPro" id="IPR000421">
    <property type="entry name" value="FA58C"/>
</dbReference>
<gene>
    <name evidence="8" type="ORF">H9911_06165</name>
</gene>
<reference evidence="8" key="2">
    <citation type="submission" date="2021-04" db="EMBL/GenBank/DDBJ databases">
        <authorList>
            <person name="Gilroy R."/>
        </authorList>
    </citation>
    <scope>NUCLEOTIDE SEQUENCE</scope>
    <source>
        <strain evidence="8">ChiGjej3B3-11674</strain>
    </source>
</reference>
<keyword evidence="6" id="KW-0472">Membrane</keyword>
<dbReference type="SUPFAM" id="SSF49785">
    <property type="entry name" value="Galactose-binding domain-like"/>
    <property type="match status" value="3"/>
</dbReference>
<dbReference type="Gene3D" id="3.30.379.10">
    <property type="entry name" value="Chitobiase/beta-hexosaminidase domain 2-like"/>
    <property type="match status" value="1"/>
</dbReference>
<feature type="compositionally biased region" description="Polar residues" evidence="5">
    <location>
        <begin position="1690"/>
        <end position="1717"/>
    </location>
</feature>
<dbReference type="PANTHER" id="PTHR43678">
    <property type="entry name" value="PUTATIVE (AFU_ORTHOLOGUE AFUA_2G00640)-RELATED"/>
    <property type="match status" value="1"/>
</dbReference>
<reference evidence="8" key="1">
    <citation type="journal article" date="2021" name="PeerJ">
        <title>Extensive microbial diversity within the chicken gut microbiome revealed by metagenomics and culture.</title>
        <authorList>
            <person name="Gilroy R."/>
            <person name="Ravi A."/>
            <person name="Getino M."/>
            <person name="Pursley I."/>
            <person name="Horton D.L."/>
            <person name="Alikhan N.F."/>
            <person name="Baker D."/>
            <person name="Gharbi K."/>
            <person name="Hall N."/>
            <person name="Watson M."/>
            <person name="Adriaenssens E.M."/>
            <person name="Foster-Nyarko E."/>
            <person name="Jarju S."/>
            <person name="Secka A."/>
            <person name="Antonio M."/>
            <person name="Oren A."/>
            <person name="Chaudhuri R.R."/>
            <person name="La Ragione R."/>
            <person name="Hildebrand F."/>
            <person name="Pallen M.J."/>
        </authorList>
    </citation>
    <scope>NUCLEOTIDE SEQUENCE</scope>
    <source>
        <strain evidence="8">ChiGjej3B3-11674</strain>
    </source>
</reference>
<protein>
    <submittedName>
        <fullName evidence="8">Discoidin domain-containing protein</fullName>
    </submittedName>
</protein>
<dbReference type="Pfam" id="PF07554">
    <property type="entry name" value="FIVAR"/>
    <property type="match status" value="3"/>
</dbReference>
<dbReference type="SUPFAM" id="SSF49899">
    <property type="entry name" value="Concanavalin A-like lectins/glucanases"/>
    <property type="match status" value="1"/>
</dbReference>
<dbReference type="Gene3D" id="3.20.20.80">
    <property type="entry name" value="Glycosidases"/>
    <property type="match status" value="1"/>
</dbReference>
<dbReference type="Gene3D" id="2.60.120.260">
    <property type="entry name" value="Galactose-binding domain-like"/>
    <property type="match status" value="3"/>
</dbReference>
<dbReference type="InterPro" id="IPR015882">
    <property type="entry name" value="HEX_bac_N"/>
</dbReference>
<evidence type="ECO:0000256" key="3">
    <source>
        <dbReference type="ARBA" id="ARBA00023295"/>
    </source>
</evidence>
<dbReference type="SUPFAM" id="SSF51445">
    <property type="entry name" value="(Trans)glycosidases"/>
    <property type="match status" value="1"/>
</dbReference>
<evidence type="ECO:0000259" key="7">
    <source>
        <dbReference type="PROSITE" id="PS50022"/>
    </source>
</evidence>
<sequence>MMKKAGRIFRIFLAVVLAFTCIPFGSLTMVAGAESLANTNLALNKKVTASAAYGSMPASNLTDDDKDSRWSTESNATQWAYVDLGESYEMNYFSMIWESDTVYASAYNIYVSDSTEDWGNPVVSREGNAAGSSEEQLAEAVAGRYVKLEVTDVYGYPSVSARDFTIMLKDETQPTPQDPTENVALGKTAYSSSNETASLTADNAFDGDVSTKSSRWSSNVGNPPHWLYVDLGETRDIKTVRIFWETRKATNYEIQISDNAEDWEPVKTMTERPASKTDTIALDEKVQARYVRLYISASDAKDPDSSGTWNSISVYEMEIYGGEPAVSMGDIGNMITVDTPSKDSSKLVVNLPEVSGYTVTYNGTDLEQIIDRDLTIYHPVVDKTVNVSFKIVNDETQEYEFKEIPVTVPGQYAAEEGSNAAPEVLPELQEWKGGTGNFTLTDSSRIIYGSEELKAAADEMAADYQDLTGKEIAVAAGTEADVKAGDFYFAKTEDKTLGLMDEGYLMEISDSITVQSETQTGAYWATRTILQALKQSGFTTVPQGITRDYPLYEVRGFILDVGRKTFTLDYLEQLVKQMSWYKMNDFQVHLNDNLIGLENKEDPMTAYSAFRLENDTVKKGGYLTDADGNPLKVGDEELQYEQDLTSTDLWYTKDEFKSFIKESRELGVNIVPEIDTPAHSLALTKVLPELRHGTSGRQNDHLDLADSYDQCLAFVQTIFGEYLDEGVFDEDTIVHIGADEYNASSQAYRAFVNDMIDYVEGTGRKARVWGSFTQAAQGEEIDAEGVQINLWNFGYANMDQMYEDGFDLINCNDGNYYIVPNAGYYYDYLSDGTMYNLAINTISGVTIPAGDEQMVGGAFAVWNDMTDYLDNGVSEYDVYDRLNNLPLFAAKLWGKGSLDMNSAKERYAELGDAPRTNFGYEVDSQTEEYMNLPMDEMEDTSANHFDVSEGENAAITEVDGRNALELKGEKSYITTGLETAGLGSDLRVKVKRTSDSTDEQILFESPYGSIKAVQKGTGQVGLSRERFDYSFNYTLPVDEWVELEFKNQQNTISLYVNGELVDTLGDGEKIEGRPMLATMMFPMAKIGSETNAFIGYVDDVRLGVNADFASTMELDYALWSASVVVDEDDAQAAELIAQAKEVLTQYAPDAGEIESLTAALNDLLNVSGYEEADYSRIEAYKNLVSDLSAFTDESAAKVTYILDSVRYGLPAELQNVVDGYESALVAAIDALETKSLTNLYYVDPSTMTATASSYQHDGSDPSNVLDGSTSTIWHTDWNITTMPHWIDLEMSEPTTISGIIYTPRQSGTNGNVTNYTIQVSDNGVDYQDIKTGTLANNASAKTIEFEPVETKHVRIQYNAAVNNNGSASEIQVMLAEIEVDIEGLQAAVDNADSLIGSLDKDAYTAESWDALTAVIAEAEELLGQAEPDANEVANMIYAIQKAVTELRLTEAADEPDEPEEPEQVSKKTLEYFLNKAKECVEDEAFDGLVESVQKLFKDAIAKGEAVMADENATREEVVDAAADLMFAIHAMEMKAADKTDLEMALEIAGMIDLDKYVEAGQKEFLEAKDAAEEVMADGDAMDEETKQAWNALVEAMEALRLKADKSVLEDLINQTAELDLSIYTEESAAAFRTALAAAKAVLTDEALSEDEQDQVDEAVNTLQAAYDALEKAQGPDPEDPDKPGTEDPDSGNQDGDQNAGQNADKNDNQNGSQTGSSDKAAKTGDSAPIAAVSVILLISAAAAVVLKRKAVK</sequence>
<evidence type="ECO:0000313" key="9">
    <source>
        <dbReference type="Proteomes" id="UP000823897"/>
    </source>
</evidence>
<feature type="domain" description="F5/8 type C" evidence="7">
    <location>
        <begin position="29"/>
        <end position="169"/>
    </location>
</feature>
<dbReference type="GO" id="GO:0004563">
    <property type="term" value="F:beta-N-acetylhexosaminidase activity"/>
    <property type="evidence" value="ECO:0007669"/>
    <property type="project" value="InterPro"/>
</dbReference>
<dbReference type="InterPro" id="IPR017853">
    <property type="entry name" value="GH"/>
</dbReference>
<name>A0A9D2U144_9FIRM</name>
<dbReference type="InterPro" id="IPR052764">
    <property type="entry name" value="GH20_Enzymes"/>
</dbReference>
<keyword evidence="3" id="KW-0326">Glycosidase</keyword>
<keyword evidence="6" id="KW-1133">Transmembrane helix</keyword>
<evidence type="ECO:0000313" key="8">
    <source>
        <dbReference type="EMBL" id="HJD34106.1"/>
    </source>
</evidence>
<feature type="transmembrane region" description="Helical" evidence="6">
    <location>
        <begin position="1727"/>
        <end position="1746"/>
    </location>
</feature>
<comment type="similarity">
    <text evidence="1">Belongs to the glycosyl hydrolase 20 family.</text>
</comment>
<evidence type="ECO:0000256" key="5">
    <source>
        <dbReference type="SAM" id="MobiDB-lite"/>
    </source>
</evidence>